<proteinExistence type="predicted"/>
<gene>
    <name evidence="1" type="ORF">LCGC14_2262750</name>
</gene>
<dbReference type="EMBL" id="LAZR01031105">
    <property type="protein sequence ID" value="KKL54707.1"/>
    <property type="molecule type" value="Genomic_DNA"/>
</dbReference>
<organism evidence="1">
    <name type="scientific">marine sediment metagenome</name>
    <dbReference type="NCBI Taxonomy" id="412755"/>
    <lineage>
        <taxon>unclassified sequences</taxon>
        <taxon>metagenomes</taxon>
        <taxon>ecological metagenomes</taxon>
    </lineage>
</organism>
<name>A0A0F9FU67_9ZZZZ</name>
<reference evidence="1" key="1">
    <citation type="journal article" date="2015" name="Nature">
        <title>Complex archaea that bridge the gap between prokaryotes and eukaryotes.</title>
        <authorList>
            <person name="Spang A."/>
            <person name="Saw J.H."/>
            <person name="Jorgensen S.L."/>
            <person name="Zaremba-Niedzwiedzka K."/>
            <person name="Martijn J."/>
            <person name="Lind A.E."/>
            <person name="van Eijk R."/>
            <person name="Schleper C."/>
            <person name="Guy L."/>
            <person name="Ettema T.J."/>
        </authorList>
    </citation>
    <scope>NUCLEOTIDE SEQUENCE</scope>
</reference>
<evidence type="ECO:0000313" key="1">
    <source>
        <dbReference type="EMBL" id="KKL54707.1"/>
    </source>
</evidence>
<accession>A0A0F9FU67</accession>
<comment type="caution">
    <text evidence="1">The sequence shown here is derived from an EMBL/GenBank/DDBJ whole genome shotgun (WGS) entry which is preliminary data.</text>
</comment>
<dbReference type="AlphaFoldDB" id="A0A0F9FU67"/>
<sequence length="92" mass="9660">MDVGGYGSQHFTTGDTTAGNEYLSLTGRAQLVTELLLGNSDLVMAVPVQNISKLDQRTGVGSGPGRALGVAVGKAIEKTIVRMISRKQDIVE</sequence>
<protein>
    <submittedName>
        <fullName evidence="1">Uncharacterized protein</fullName>
    </submittedName>
</protein>
<feature type="non-terminal residue" evidence="1">
    <location>
        <position position="92"/>
    </location>
</feature>